<comment type="caution">
    <text evidence="1">The sequence shown here is derived from an EMBL/GenBank/DDBJ whole genome shotgun (WGS) entry which is preliminary data.</text>
</comment>
<keyword evidence="2" id="KW-1185">Reference proteome</keyword>
<proteinExistence type="predicted"/>
<dbReference type="EMBL" id="BAABJM010000002">
    <property type="protein sequence ID" value="GAA5054883.1"/>
    <property type="molecule type" value="Genomic_DNA"/>
</dbReference>
<evidence type="ECO:0000313" key="1">
    <source>
        <dbReference type="EMBL" id="GAA5054883.1"/>
    </source>
</evidence>
<organism evidence="1 2">
    <name type="scientific">Nocardia callitridis</name>
    <dbReference type="NCBI Taxonomy" id="648753"/>
    <lineage>
        <taxon>Bacteria</taxon>
        <taxon>Bacillati</taxon>
        <taxon>Actinomycetota</taxon>
        <taxon>Actinomycetes</taxon>
        <taxon>Mycobacteriales</taxon>
        <taxon>Nocardiaceae</taxon>
        <taxon>Nocardia</taxon>
    </lineage>
</organism>
<gene>
    <name evidence="1" type="ORF">GCM10023318_30310</name>
</gene>
<evidence type="ECO:0000313" key="2">
    <source>
        <dbReference type="Proteomes" id="UP001500603"/>
    </source>
</evidence>
<reference evidence="2" key="1">
    <citation type="journal article" date="2019" name="Int. J. Syst. Evol. Microbiol.">
        <title>The Global Catalogue of Microorganisms (GCM) 10K type strain sequencing project: providing services to taxonomists for standard genome sequencing and annotation.</title>
        <authorList>
            <consortium name="The Broad Institute Genomics Platform"/>
            <consortium name="The Broad Institute Genome Sequencing Center for Infectious Disease"/>
            <person name="Wu L."/>
            <person name="Ma J."/>
        </authorList>
    </citation>
    <scope>NUCLEOTIDE SEQUENCE [LARGE SCALE GENOMIC DNA]</scope>
    <source>
        <strain evidence="2">JCM 18298</strain>
    </source>
</reference>
<name>A0ABP9KAP0_9NOCA</name>
<sequence length="70" mass="7593">MSALLEKARIRGQRCRFAGEGVRVSPKGGMLPAGIRRTVQVTAPSGELHSEVVRDSQAFEGALSLRWEQG</sequence>
<dbReference type="Proteomes" id="UP001500603">
    <property type="component" value="Unassembled WGS sequence"/>
</dbReference>
<accession>A0ABP9KAP0</accession>
<protein>
    <submittedName>
        <fullName evidence="1">Uncharacterized protein</fullName>
    </submittedName>
</protein>